<evidence type="ECO:0000259" key="2">
    <source>
        <dbReference type="PROSITE" id="PS51387"/>
    </source>
</evidence>
<dbReference type="InterPro" id="IPR002346">
    <property type="entry name" value="Mopterin_DH_FAD-bd"/>
</dbReference>
<dbReference type="Gene3D" id="3.30.465.10">
    <property type="match status" value="1"/>
</dbReference>
<dbReference type="Proteomes" id="UP000518206">
    <property type="component" value="Unassembled WGS sequence"/>
</dbReference>
<comment type="caution">
    <text evidence="3">The sequence shown here is derived from an EMBL/GenBank/DDBJ whole genome shotgun (WGS) entry which is preliminary data.</text>
</comment>
<accession>A0A7W4YB89</accession>
<protein>
    <submittedName>
        <fullName evidence="3">CO/xanthine dehydrogenase FAD-binding subunit</fullName>
    </submittedName>
</protein>
<evidence type="ECO:0000313" key="3">
    <source>
        <dbReference type="EMBL" id="MBB2922779.1"/>
    </source>
</evidence>
<evidence type="ECO:0000256" key="1">
    <source>
        <dbReference type="SAM" id="MobiDB-lite"/>
    </source>
</evidence>
<dbReference type="InterPro" id="IPR016169">
    <property type="entry name" value="FAD-bd_PCMH_sub2"/>
</dbReference>
<dbReference type="InterPro" id="IPR036318">
    <property type="entry name" value="FAD-bd_PCMH-like_sf"/>
</dbReference>
<sequence length="284" mass="28867">MDLTSVRTVRVPHRRDEVGCAPGEVLLGGGTWLFSEPQPGVTGLVDLTGLGWPPLTVTGAGLSIAATCTLAELGTAAHRLPASVAALVGACCEALLGSFTVRHAATVGGNVCLALPAGPMIALAATLDADALVWTPGGGERTEPVADLVLGVRRTGLRPGEVLRSVEVPRAVLDARTAARRIALSPLGRSGAFVTGRVDPTGRTVVVVTASTPRPHVLRFDAPPGPGELAGAVHAIDDWYDDPHGAPDWRHAMTVLLAEEVRAELAAAPPSAPPPAPGGRGGGA</sequence>
<dbReference type="InterPro" id="IPR016166">
    <property type="entry name" value="FAD-bd_PCMH"/>
</dbReference>
<dbReference type="GO" id="GO:0016491">
    <property type="term" value="F:oxidoreductase activity"/>
    <property type="evidence" value="ECO:0007669"/>
    <property type="project" value="InterPro"/>
</dbReference>
<feature type="domain" description="FAD-binding PCMH-type" evidence="2">
    <location>
        <begin position="1"/>
        <end position="173"/>
    </location>
</feature>
<evidence type="ECO:0000313" key="4">
    <source>
        <dbReference type="Proteomes" id="UP000518206"/>
    </source>
</evidence>
<feature type="region of interest" description="Disordered" evidence="1">
    <location>
        <begin position="265"/>
        <end position="284"/>
    </location>
</feature>
<name>A0A7W4YB89_9CELL</name>
<reference evidence="3 4" key="2">
    <citation type="submission" date="2020-08" db="EMBL/GenBank/DDBJ databases">
        <authorList>
            <person name="Partida-Martinez L."/>
            <person name="Huntemann M."/>
            <person name="Clum A."/>
            <person name="Wang J."/>
            <person name="Palaniappan K."/>
            <person name="Ritter S."/>
            <person name="Chen I.-M."/>
            <person name="Stamatis D."/>
            <person name="Reddy T."/>
            <person name="O'Malley R."/>
            <person name="Daum C."/>
            <person name="Shapiro N."/>
            <person name="Ivanova N."/>
            <person name="Kyrpides N."/>
            <person name="Woyke T."/>
        </authorList>
    </citation>
    <scope>NUCLEOTIDE SEQUENCE [LARGE SCALE GENOMIC DNA]</scope>
    <source>
        <strain evidence="3 4">RAS26</strain>
    </source>
</reference>
<dbReference type="GO" id="GO:0071949">
    <property type="term" value="F:FAD binding"/>
    <property type="evidence" value="ECO:0007669"/>
    <property type="project" value="InterPro"/>
</dbReference>
<organism evidence="3 4">
    <name type="scientific">Cellulomonas cellasea</name>
    <dbReference type="NCBI Taxonomy" id="43670"/>
    <lineage>
        <taxon>Bacteria</taxon>
        <taxon>Bacillati</taxon>
        <taxon>Actinomycetota</taxon>
        <taxon>Actinomycetes</taxon>
        <taxon>Micrococcales</taxon>
        <taxon>Cellulomonadaceae</taxon>
        <taxon>Cellulomonas</taxon>
    </lineage>
</organism>
<dbReference type="EMBL" id="JACHVX010000002">
    <property type="protein sequence ID" value="MBB2922779.1"/>
    <property type="molecule type" value="Genomic_DNA"/>
</dbReference>
<gene>
    <name evidence="3" type="ORF">FHR80_001691</name>
</gene>
<dbReference type="Pfam" id="PF00941">
    <property type="entry name" value="FAD_binding_5"/>
    <property type="match status" value="1"/>
</dbReference>
<reference evidence="3 4" key="1">
    <citation type="submission" date="2020-08" db="EMBL/GenBank/DDBJ databases">
        <title>The Agave Microbiome: Exploring the role of microbial communities in plant adaptations to desert environments.</title>
        <authorList>
            <person name="Partida-Martinez L.P."/>
        </authorList>
    </citation>
    <scope>NUCLEOTIDE SEQUENCE [LARGE SCALE GENOMIC DNA]</scope>
    <source>
        <strain evidence="3 4">RAS26</strain>
    </source>
</reference>
<dbReference type="AlphaFoldDB" id="A0A7W4YB89"/>
<dbReference type="RefSeq" id="WP_183295636.1">
    <property type="nucleotide sequence ID" value="NZ_JACHVX010000002.1"/>
</dbReference>
<dbReference type="PROSITE" id="PS51387">
    <property type="entry name" value="FAD_PCMH"/>
    <property type="match status" value="1"/>
</dbReference>
<dbReference type="SUPFAM" id="SSF56176">
    <property type="entry name" value="FAD-binding/transporter-associated domain-like"/>
    <property type="match status" value="1"/>
</dbReference>
<dbReference type="PANTHER" id="PTHR42659:SF9">
    <property type="entry name" value="XANTHINE DEHYDROGENASE FAD-BINDING SUBUNIT XDHB-RELATED"/>
    <property type="match status" value="1"/>
</dbReference>
<dbReference type="PANTHER" id="PTHR42659">
    <property type="entry name" value="XANTHINE DEHYDROGENASE SUBUNIT C-RELATED"/>
    <property type="match status" value="1"/>
</dbReference>
<proteinExistence type="predicted"/>
<dbReference type="InterPro" id="IPR051312">
    <property type="entry name" value="Diverse_Substr_Oxidored"/>
</dbReference>